<sequence>MCALFTDDDVGKRVETVDGEPLGTVRMTEPETAYVDAIDGATSAIRAILESDADEDSVVPLDEAAVSEVTGDVIRLEADRSSLDESTNGTDPVIERDEHTERRDDSDEQRTLGPQPGAPGEPAESEEGRTGQGLEPSTEEMTEAGEERHPDMEDAPPEGDRTVTTERGEEEDR</sequence>
<evidence type="ECO:0000313" key="3">
    <source>
        <dbReference type="Proteomes" id="UP001597076"/>
    </source>
</evidence>
<reference evidence="2 3" key="1">
    <citation type="journal article" date="2019" name="Int. J. Syst. Evol. Microbiol.">
        <title>The Global Catalogue of Microorganisms (GCM) 10K type strain sequencing project: providing services to taxonomists for standard genome sequencing and annotation.</title>
        <authorList>
            <consortium name="The Broad Institute Genomics Platform"/>
            <consortium name="The Broad Institute Genome Sequencing Center for Infectious Disease"/>
            <person name="Wu L."/>
            <person name="Ma J."/>
        </authorList>
    </citation>
    <scope>NUCLEOTIDE SEQUENCE [LARGE SCALE GENOMIC DNA]</scope>
    <source>
        <strain evidence="2 3">CGMCC 1.12230</strain>
    </source>
</reference>
<feature type="region of interest" description="Disordered" evidence="1">
    <location>
        <begin position="68"/>
        <end position="173"/>
    </location>
</feature>
<organism evidence="2 3">
    <name type="scientific">Haloarchaeobius amylolyticus</name>
    <dbReference type="NCBI Taxonomy" id="1198296"/>
    <lineage>
        <taxon>Archaea</taxon>
        <taxon>Methanobacteriati</taxon>
        <taxon>Methanobacteriota</taxon>
        <taxon>Stenosarchaea group</taxon>
        <taxon>Halobacteria</taxon>
        <taxon>Halobacteriales</taxon>
        <taxon>Halorubellaceae</taxon>
        <taxon>Haloarchaeobius</taxon>
    </lineage>
</organism>
<accession>A0ABD6BFZ7</accession>
<proteinExistence type="predicted"/>
<dbReference type="EMBL" id="JBHUDI010000005">
    <property type="protein sequence ID" value="MFD1563992.1"/>
    <property type="molecule type" value="Genomic_DNA"/>
</dbReference>
<feature type="compositionally biased region" description="Basic and acidic residues" evidence="1">
    <location>
        <begin position="145"/>
        <end position="167"/>
    </location>
</feature>
<protein>
    <submittedName>
        <fullName evidence="2">Uncharacterized protein</fullName>
    </submittedName>
</protein>
<feature type="compositionally biased region" description="Low complexity" evidence="1">
    <location>
        <begin position="113"/>
        <end position="122"/>
    </location>
</feature>
<evidence type="ECO:0000313" key="2">
    <source>
        <dbReference type="EMBL" id="MFD1563992.1"/>
    </source>
</evidence>
<keyword evidence="3" id="KW-1185">Reference proteome</keyword>
<comment type="caution">
    <text evidence="2">The sequence shown here is derived from an EMBL/GenBank/DDBJ whole genome shotgun (WGS) entry which is preliminary data.</text>
</comment>
<feature type="compositionally biased region" description="Basic and acidic residues" evidence="1">
    <location>
        <begin position="74"/>
        <end position="83"/>
    </location>
</feature>
<name>A0ABD6BFZ7_9EURY</name>
<feature type="compositionally biased region" description="Basic and acidic residues" evidence="1">
    <location>
        <begin position="93"/>
        <end position="110"/>
    </location>
</feature>
<dbReference type="AlphaFoldDB" id="A0ABD6BFZ7"/>
<dbReference type="RefSeq" id="WP_390287069.1">
    <property type="nucleotide sequence ID" value="NZ_JBHUDI010000005.1"/>
</dbReference>
<gene>
    <name evidence="2" type="ORF">ACFR99_10570</name>
</gene>
<dbReference type="Proteomes" id="UP001597076">
    <property type="component" value="Unassembled WGS sequence"/>
</dbReference>
<evidence type="ECO:0000256" key="1">
    <source>
        <dbReference type="SAM" id="MobiDB-lite"/>
    </source>
</evidence>